<evidence type="ECO:0000313" key="2">
    <source>
        <dbReference type="Proteomes" id="UP000593567"/>
    </source>
</evidence>
<sequence>MTICCWYLELPTLSQNLPVFTKFQVEETCVEEGENITISCSLSYPVNELLQTRRIVLLNENSTLLALDSNKFHYNLTV</sequence>
<keyword evidence="2" id="KW-1185">Reference proteome</keyword>
<protein>
    <submittedName>
        <fullName evidence="1">Uncharacterized protein</fullName>
    </submittedName>
</protein>
<comment type="caution">
    <text evidence="1">The sequence shown here is derived from an EMBL/GenBank/DDBJ whole genome shotgun (WGS) entry which is preliminary data.</text>
</comment>
<dbReference type="AlphaFoldDB" id="A0A7J7ITH1"/>
<name>A0A7J7ITH1_BUGNE</name>
<dbReference type="Proteomes" id="UP000593567">
    <property type="component" value="Unassembled WGS sequence"/>
</dbReference>
<organism evidence="1 2">
    <name type="scientific">Bugula neritina</name>
    <name type="common">Brown bryozoan</name>
    <name type="synonym">Sertularia neritina</name>
    <dbReference type="NCBI Taxonomy" id="10212"/>
    <lineage>
        <taxon>Eukaryota</taxon>
        <taxon>Metazoa</taxon>
        <taxon>Spiralia</taxon>
        <taxon>Lophotrochozoa</taxon>
        <taxon>Bryozoa</taxon>
        <taxon>Gymnolaemata</taxon>
        <taxon>Cheilostomatida</taxon>
        <taxon>Flustrina</taxon>
        <taxon>Buguloidea</taxon>
        <taxon>Bugulidae</taxon>
        <taxon>Bugula</taxon>
    </lineage>
</organism>
<proteinExistence type="predicted"/>
<dbReference type="EMBL" id="VXIV02003486">
    <property type="protein sequence ID" value="KAF6016701.1"/>
    <property type="molecule type" value="Genomic_DNA"/>
</dbReference>
<gene>
    <name evidence="1" type="ORF">EB796_024987</name>
</gene>
<evidence type="ECO:0000313" key="1">
    <source>
        <dbReference type="EMBL" id="KAF6016701.1"/>
    </source>
</evidence>
<reference evidence="1" key="1">
    <citation type="submission" date="2020-06" db="EMBL/GenBank/DDBJ databases">
        <title>Draft genome of Bugula neritina, a colonial animal packing powerful symbionts and potential medicines.</title>
        <authorList>
            <person name="Rayko M."/>
        </authorList>
    </citation>
    <scope>NUCLEOTIDE SEQUENCE [LARGE SCALE GENOMIC DNA]</scope>
    <source>
        <strain evidence="1">Kwan_BN1</strain>
    </source>
</reference>
<accession>A0A7J7ITH1</accession>